<dbReference type="RefSeq" id="WP_011762166.1">
    <property type="nucleotide sequence ID" value="NC_008701.1"/>
</dbReference>
<reference evidence="1" key="1">
    <citation type="submission" date="2006-12" db="EMBL/GenBank/DDBJ databases">
        <title>Complete sequence of Pyrobaculum islandicum DSM 4184.</title>
        <authorList>
            <person name="Copeland A."/>
            <person name="Lucas S."/>
            <person name="Lapidus A."/>
            <person name="Barry K."/>
            <person name="Detter J.C."/>
            <person name="Glavina del Rio T."/>
            <person name="Dalin E."/>
            <person name="Tice H."/>
            <person name="Pitluck S."/>
            <person name="Meincke L."/>
            <person name="Brettin T."/>
            <person name="Bruce D."/>
            <person name="Han C."/>
            <person name="Tapia R."/>
            <person name="Gilna P."/>
            <person name="Schmutz J."/>
            <person name="Larimer F."/>
            <person name="Land M."/>
            <person name="Hauser L."/>
            <person name="Kyrpides N."/>
            <person name="Mikhailova N."/>
            <person name="Cozen A.E."/>
            <person name="Fitz-Gibbon S.T."/>
            <person name="House C.H."/>
            <person name="Saltikov C."/>
            <person name="Lowe T."/>
            <person name="Richardson P."/>
        </authorList>
    </citation>
    <scope>NUCLEOTIDE SEQUENCE [LARGE SCALE GENOMIC DNA]</scope>
    <source>
        <strain evidence="1">DSM 4184</strain>
    </source>
</reference>
<dbReference type="eggNOG" id="arCOG03962">
    <property type="taxonomic scope" value="Archaea"/>
</dbReference>
<protein>
    <submittedName>
        <fullName evidence="1">Uncharacterized protein</fullName>
    </submittedName>
</protein>
<dbReference type="OrthoDB" id="43989at2157"/>
<accession>A1RRK7</accession>
<dbReference type="HOGENOM" id="CLU_607827_0_0_2"/>
<proteinExistence type="predicted"/>
<dbReference type="InterPro" id="IPR035940">
    <property type="entry name" value="CAP_sf"/>
</dbReference>
<evidence type="ECO:0000313" key="1">
    <source>
        <dbReference type="EMBL" id="ABL87589.1"/>
    </source>
</evidence>
<gene>
    <name evidence="1" type="ordered locus">Pisl_0411</name>
</gene>
<dbReference type="GeneID" id="4617407"/>
<keyword evidence="2" id="KW-1185">Reference proteome</keyword>
<dbReference type="Proteomes" id="UP000002595">
    <property type="component" value="Chromosome"/>
</dbReference>
<organism evidence="1 2">
    <name type="scientific">Pyrobaculum islandicum (strain DSM 4184 / JCM 9189 / GEO3)</name>
    <dbReference type="NCBI Taxonomy" id="384616"/>
    <lineage>
        <taxon>Archaea</taxon>
        <taxon>Thermoproteota</taxon>
        <taxon>Thermoprotei</taxon>
        <taxon>Thermoproteales</taxon>
        <taxon>Thermoproteaceae</taxon>
        <taxon>Pyrobaculum</taxon>
    </lineage>
</organism>
<dbReference type="Gene3D" id="3.40.33.10">
    <property type="entry name" value="CAP"/>
    <property type="match status" value="1"/>
</dbReference>
<name>A1RRK7_PYRIL</name>
<dbReference type="EMBL" id="CP000504">
    <property type="protein sequence ID" value="ABL87589.1"/>
    <property type="molecule type" value="Genomic_DNA"/>
</dbReference>
<dbReference type="KEGG" id="pis:Pisl_0411"/>
<dbReference type="AlphaFoldDB" id="A1RRK7"/>
<evidence type="ECO:0000313" key="2">
    <source>
        <dbReference type="Proteomes" id="UP000002595"/>
    </source>
</evidence>
<sequence length="450" mass="50475">MRRLVLILLLALALYLMGGSWLYGYAHLFAARLLDLVKHLKLVPEGGLYNSTPGLVTHGLNVTSLVRRWAEDLRRAAAGVSPGACRAEVNYSRYVSFAGSEVPVRVELRGVPRGVLRVGGRVYEVAGNATVYLPYLGGAPAVNYTFVLETPCGSYSGVVTARYLLPPTPPEETYNGTPSGLRRLALEYLNQIREREGVPPVRWIPLKTPQYRAEYMLKTGIYSHYDAEGRHPIYYYTKLDGGKYAAEENGAMARCLLNGKPVRCGNFNMTDFIVGSIRSMVYNDSHANWGHRRSLLDPCNNYVSVGIVYNGSEAHMTIYMVSKWVRWIKPPAYNGTYFIAEGYVEGAMAPFNYTRWCYPVAVFYDVPTSAYVRRSFYTLGNQTGWFCEGVAVENGGMWYFRVEVPFNATKHGLYTFVIVARDTRGITWEPKPGAKATSQYCQLATYTAER</sequence>
<dbReference type="STRING" id="384616.Pisl_0411"/>